<dbReference type="InterPro" id="IPR008042">
    <property type="entry name" value="Retrotrans_Pao"/>
</dbReference>
<evidence type="ECO:0000259" key="4">
    <source>
        <dbReference type="PROSITE" id="PS50994"/>
    </source>
</evidence>
<dbReference type="CDD" id="cd01644">
    <property type="entry name" value="RT_pepA17"/>
    <property type="match status" value="1"/>
</dbReference>
<keyword evidence="1" id="KW-0863">Zinc-finger</keyword>
<keyword evidence="1" id="KW-0479">Metal-binding</keyword>
<feature type="compositionally biased region" description="Polar residues" evidence="2">
    <location>
        <begin position="409"/>
        <end position="423"/>
    </location>
</feature>
<dbReference type="Pfam" id="PF05380">
    <property type="entry name" value="Peptidase_A17"/>
    <property type="match status" value="1"/>
</dbReference>
<evidence type="ECO:0008006" key="7">
    <source>
        <dbReference type="Google" id="ProtNLM"/>
    </source>
</evidence>
<dbReference type="PROSITE" id="PS50158">
    <property type="entry name" value="ZF_CCHC"/>
    <property type="match status" value="1"/>
</dbReference>
<evidence type="ECO:0000259" key="3">
    <source>
        <dbReference type="PROSITE" id="PS50158"/>
    </source>
</evidence>
<protein>
    <recommendedName>
        <fullName evidence="7">Endonuclease</fullName>
    </recommendedName>
</protein>
<reference evidence="5" key="2">
    <citation type="submission" date="2025-05" db="UniProtKB">
        <authorList>
            <consortium name="EnsemblMetazoa"/>
        </authorList>
    </citation>
    <scope>IDENTIFICATION</scope>
    <source>
        <strain evidence="5">Foshan</strain>
    </source>
</reference>
<feature type="domain" description="CCHC-type" evidence="3">
    <location>
        <begin position="361"/>
        <end position="374"/>
    </location>
</feature>
<dbReference type="InterPro" id="IPR001878">
    <property type="entry name" value="Znf_CCHC"/>
</dbReference>
<accession>A0ABM1XYR2</accession>
<organism evidence="5 6">
    <name type="scientific">Aedes albopictus</name>
    <name type="common">Asian tiger mosquito</name>
    <name type="synonym">Stegomyia albopicta</name>
    <dbReference type="NCBI Taxonomy" id="7160"/>
    <lineage>
        <taxon>Eukaryota</taxon>
        <taxon>Metazoa</taxon>
        <taxon>Ecdysozoa</taxon>
        <taxon>Arthropoda</taxon>
        <taxon>Hexapoda</taxon>
        <taxon>Insecta</taxon>
        <taxon>Pterygota</taxon>
        <taxon>Neoptera</taxon>
        <taxon>Endopterygota</taxon>
        <taxon>Diptera</taxon>
        <taxon>Nematocera</taxon>
        <taxon>Culicoidea</taxon>
        <taxon>Culicidae</taxon>
        <taxon>Culicinae</taxon>
        <taxon>Aedini</taxon>
        <taxon>Aedes</taxon>
        <taxon>Stegomyia</taxon>
    </lineage>
</organism>
<dbReference type="Pfam" id="PF18701">
    <property type="entry name" value="DUF5641"/>
    <property type="match status" value="1"/>
</dbReference>
<dbReference type="InterPro" id="IPR005312">
    <property type="entry name" value="DUF1759"/>
</dbReference>
<proteinExistence type="predicted"/>
<dbReference type="PANTHER" id="PTHR47331:SF1">
    <property type="entry name" value="GAG-LIKE PROTEIN"/>
    <property type="match status" value="1"/>
</dbReference>
<dbReference type="SUPFAM" id="SSF53098">
    <property type="entry name" value="Ribonuclease H-like"/>
    <property type="match status" value="1"/>
</dbReference>
<dbReference type="PROSITE" id="PS50994">
    <property type="entry name" value="INTEGRASE"/>
    <property type="match status" value="1"/>
</dbReference>
<keyword evidence="1" id="KW-0862">Zinc</keyword>
<evidence type="ECO:0000256" key="1">
    <source>
        <dbReference type="PROSITE-ProRule" id="PRU00047"/>
    </source>
</evidence>
<dbReference type="EnsemblMetazoa" id="AALFPA23_004073.R4850">
    <property type="protein sequence ID" value="AALFPA23_004073.P4850"/>
    <property type="gene ID" value="AALFPA23_004073"/>
</dbReference>
<dbReference type="InterPro" id="IPR036397">
    <property type="entry name" value="RNaseH_sf"/>
</dbReference>
<dbReference type="InterPro" id="IPR043502">
    <property type="entry name" value="DNA/RNA_pol_sf"/>
</dbReference>
<reference evidence="6" key="1">
    <citation type="journal article" date="2015" name="Proc. Natl. Acad. Sci. U.S.A.">
        <title>Genome sequence of the Asian Tiger mosquito, Aedes albopictus, reveals insights into its biology, genetics, and evolution.</title>
        <authorList>
            <person name="Chen X.G."/>
            <person name="Jiang X."/>
            <person name="Gu J."/>
            <person name="Xu M."/>
            <person name="Wu Y."/>
            <person name="Deng Y."/>
            <person name="Zhang C."/>
            <person name="Bonizzoni M."/>
            <person name="Dermauw W."/>
            <person name="Vontas J."/>
            <person name="Armbruster P."/>
            <person name="Huang X."/>
            <person name="Yang Y."/>
            <person name="Zhang H."/>
            <person name="He W."/>
            <person name="Peng H."/>
            <person name="Liu Y."/>
            <person name="Wu K."/>
            <person name="Chen J."/>
            <person name="Lirakis M."/>
            <person name="Topalis P."/>
            <person name="Van Leeuwen T."/>
            <person name="Hall A.B."/>
            <person name="Jiang X."/>
            <person name="Thorpe C."/>
            <person name="Mueller R.L."/>
            <person name="Sun C."/>
            <person name="Waterhouse R.M."/>
            <person name="Yan G."/>
            <person name="Tu Z.J."/>
            <person name="Fang X."/>
            <person name="James A.A."/>
        </authorList>
    </citation>
    <scope>NUCLEOTIDE SEQUENCE [LARGE SCALE GENOMIC DNA]</scope>
    <source>
        <strain evidence="6">Foshan</strain>
    </source>
</reference>
<dbReference type="InterPro" id="IPR040676">
    <property type="entry name" value="DUF5641"/>
</dbReference>
<dbReference type="GeneID" id="134284034"/>
<dbReference type="RefSeq" id="XP_062698173.1">
    <property type="nucleotide sequence ID" value="XM_062842189.1"/>
</dbReference>
<sequence length="1768" mass="200706">MSTERRLKGFKTRQKSLLASFSQIKEFMDNYEEETDACQVPVRLEHLVTLWNDFNLVQAELETLDESDVDDQLKTRMEFESNYFKVKGFLLSVNKNPTPPLTPTSSHSTAHVPATSSHVRLPDVKLPVFSGNLDSWMNFHDLFVSLVHTSHELSNIQKFYYLRSSLSGDALKLIQTIAITANNYIVAWSLLENHYQNPARLKKSYVDSLFEFPSLKRESATELRSLVEKFEANVKVLKQLGEKTEFWDVILIRMLSIRLDPTTRRDWEEFSSTQAAISFQNLTSFIQRRVTVLETIGKPIESSGFSVKKPSQRPVASHGAFQSGSRKCIVCNDHHPLYQCATFAKLIPEDKEKEVRQHQLCRNCLRRGHQARDCSSTSTCRHCRGRHHSLLCSNVHPNSTTPKPADNAQMKQQTTKPSVEQPSVSLSATLDSSPCLAATRNHRKSVLLATAIIKLIDDNGTEHLARALLDSGSECCFMTQSFSQLVKGHRQKMWCPVVGIGQSTTEARYKLRSTICSRVCHYSASLDFLILPRVTIDLPSASINASSWEIPPGIELADPSFHQSSKIDVILGAEVFFDIFKFAGRINLGDDQPTLINSVLGWVVSGKGETSPSAKPVVANLATISDLHQLMERFWSLENDTTSSCYSVEEAACENHFQQNVSRTSEGRYCVRLPVKEDILTKLADNRRTAIRRFHMLESRLDRDVILKQQYNNFMDEYEFLGHMQQVFDHETPPAPCYYLPHHAVVREESTTTKLRVVFDASCKTPGGPSLNDALMVGPIVQQDLRSIVMRSRTRPIMLIADIKQMYRQILVDERDTPLQRIIWRPAPDTPLHTFELKTVTYGTASAPYLATRVLQQLANDENENFPEAAEVLINDFYVDDLFSGARTVQEAIQLRTQLDALLRKGGFELRKWASNVPAVLEDVSPENCALQPSVDLNRDQCLKALGLHWEPSTDYLRYQINLSDPADQPLTKRRALSHIARLFDPLGLVGPVVTSAKLFMQSLWTLKDDVGNRWGWDQELPLASRKYWQTYHSELNLLNDLRIERCILVEDATSIQLHLFSDASELAYGACAYLRSTNAAGVIRVALLTAKSKVAPLKRQSIPRLELCGALLAAELYEKVIASLQLRPESFFWVDSTTVISWLKSAPSAWTTFVANRVSKIQLATENCKWNHVPGQQNPADLISRGTSAESLLQSKIWWTGPTWLQHDMDSWPTQPLIGNRNIEVLHEMRKSAVTALTAANNPSFIDELVSRFSSFRRLTRAIAYCLRFARNCKLKEPNRPCTETLTYEETEAAELMLVSLVQQQEFNSEWKLLQQGKPVSTKSRLRWFHPFLSDDKVIRIGGRLNQAKLPYNTRHQILLPGKHRLSMLLAQYFHEKHLHASPQLLLCLLRTRYWLIGARDVAKRTVHSCVPCFRARPKSLEQFMGQLPSPRVNMARPFAITGVDYWGPISIQPSHRRASPRKAYVAVFVCFCTKAVHLELVCDLTTAKFIQALRRFVSRRGLCYEIYSDNGRNFVGAANELRNLIRTKEHQQALAEECTENGIRWHFNPPKASHFGGLWEAAIFSAQKHFNRIVGPHRLAYDDMETLLSQIESCLNSRPIAPMSDDPSDYDPLTPGHFLVGTALKAVPQADFSSIPYNRLRYWQHTQKLLQDVWTRWQLEYVSTLQQRTKWYKSPVVIEKDRLVLLKDEDAPPMSWRTGRIIELHPGADGITRVVTLRTANGIFTRPVSKISLLPIEPLSSTIASSIGTASSDEISSSNYRSKRKA</sequence>
<dbReference type="Pfam" id="PF03564">
    <property type="entry name" value="DUF1759"/>
    <property type="match status" value="1"/>
</dbReference>
<dbReference type="Proteomes" id="UP000069940">
    <property type="component" value="Unassembled WGS sequence"/>
</dbReference>
<dbReference type="SMART" id="SM00343">
    <property type="entry name" value="ZnF_C2HC"/>
    <property type="match status" value="1"/>
</dbReference>
<keyword evidence="6" id="KW-1185">Reference proteome</keyword>
<feature type="domain" description="Integrase catalytic" evidence="4">
    <location>
        <begin position="1435"/>
        <end position="1625"/>
    </location>
</feature>
<feature type="region of interest" description="Disordered" evidence="2">
    <location>
        <begin position="394"/>
        <end position="423"/>
    </location>
</feature>
<evidence type="ECO:0000256" key="2">
    <source>
        <dbReference type="SAM" id="MobiDB-lite"/>
    </source>
</evidence>
<dbReference type="InterPro" id="IPR012337">
    <property type="entry name" value="RNaseH-like_sf"/>
</dbReference>
<evidence type="ECO:0000313" key="5">
    <source>
        <dbReference type="EnsemblMetazoa" id="AALFPA23_004073.P4850"/>
    </source>
</evidence>
<dbReference type="SUPFAM" id="SSF56672">
    <property type="entry name" value="DNA/RNA polymerases"/>
    <property type="match status" value="1"/>
</dbReference>
<evidence type="ECO:0000313" key="6">
    <source>
        <dbReference type="Proteomes" id="UP000069940"/>
    </source>
</evidence>
<dbReference type="InterPro" id="IPR001584">
    <property type="entry name" value="Integrase_cat-core"/>
</dbReference>
<dbReference type="PANTHER" id="PTHR47331">
    <property type="entry name" value="PHD-TYPE DOMAIN-CONTAINING PROTEIN"/>
    <property type="match status" value="1"/>
</dbReference>
<dbReference type="Gene3D" id="3.30.420.10">
    <property type="entry name" value="Ribonuclease H-like superfamily/Ribonuclease H"/>
    <property type="match status" value="1"/>
</dbReference>
<name>A0ABM1XYR2_AEDAL</name>